<evidence type="ECO:0000256" key="1">
    <source>
        <dbReference type="SAM" id="MobiDB-lite"/>
    </source>
</evidence>
<evidence type="ECO:0000313" key="2">
    <source>
        <dbReference type="EMBL" id="GBP23907.1"/>
    </source>
</evidence>
<organism evidence="2 3">
    <name type="scientific">Eumeta variegata</name>
    <name type="common">Bagworm moth</name>
    <name type="synonym">Eumeta japonica</name>
    <dbReference type="NCBI Taxonomy" id="151549"/>
    <lineage>
        <taxon>Eukaryota</taxon>
        <taxon>Metazoa</taxon>
        <taxon>Ecdysozoa</taxon>
        <taxon>Arthropoda</taxon>
        <taxon>Hexapoda</taxon>
        <taxon>Insecta</taxon>
        <taxon>Pterygota</taxon>
        <taxon>Neoptera</taxon>
        <taxon>Endopterygota</taxon>
        <taxon>Lepidoptera</taxon>
        <taxon>Glossata</taxon>
        <taxon>Ditrysia</taxon>
        <taxon>Tineoidea</taxon>
        <taxon>Psychidae</taxon>
        <taxon>Oiketicinae</taxon>
        <taxon>Eumeta</taxon>
    </lineage>
</organism>
<gene>
    <name evidence="2" type="ORF">EVAR_86284_1</name>
</gene>
<reference evidence="2 3" key="1">
    <citation type="journal article" date="2019" name="Commun. Biol.">
        <title>The bagworm genome reveals a unique fibroin gene that provides high tensile strength.</title>
        <authorList>
            <person name="Kono N."/>
            <person name="Nakamura H."/>
            <person name="Ohtoshi R."/>
            <person name="Tomita M."/>
            <person name="Numata K."/>
            <person name="Arakawa K."/>
        </authorList>
    </citation>
    <scope>NUCLEOTIDE SEQUENCE [LARGE SCALE GENOMIC DNA]</scope>
</reference>
<feature type="region of interest" description="Disordered" evidence="1">
    <location>
        <begin position="184"/>
        <end position="208"/>
    </location>
</feature>
<evidence type="ECO:0000313" key="3">
    <source>
        <dbReference type="Proteomes" id="UP000299102"/>
    </source>
</evidence>
<proteinExistence type="predicted"/>
<name>A0A4C1UCR3_EUMVA</name>
<dbReference type="AlphaFoldDB" id="A0A4C1UCR3"/>
<feature type="region of interest" description="Disordered" evidence="1">
    <location>
        <begin position="83"/>
        <end position="102"/>
    </location>
</feature>
<dbReference type="Proteomes" id="UP000299102">
    <property type="component" value="Unassembled WGS sequence"/>
</dbReference>
<sequence>MGKRKGHAAGEAVGLAQAGAPSAFFRFGIKHLITRLIILAKLILVHEVDSIAREPSHTRTLMKIICVSAILIWTMNSGYINSSPRRRPSHAATSSTWSPPEKLSCPAVIVSTSETNSGIHMSSLAIHTVRTLSSLGTEWTKRTTSWTGPDGKRSISRPYARWSDDIKSVAGNWLEEGNNREKWAEMEEGEANNPGILVDSGQRQTNKY</sequence>
<comment type="caution">
    <text evidence="2">The sequence shown here is derived from an EMBL/GenBank/DDBJ whole genome shotgun (WGS) entry which is preliminary data.</text>
</comment>
<accession>A0A4C1UCR3</accession>
<keyword evidence="3" id="KW-1185">Reference proteome</keyword>
<protein>
    <submittedName>
        <fullName evidence="2">Uncharacterized protein</fullName>
    </submittedName>
</protein>
<dbReference type="EMBL" id="BGZK01000154">
    <property type="protein sequence ID" value="GBP23907.1"/>
    <property type="molecule type" value="Genomic_DNA"/>
</dbReference>